<dbReference type="PANTHER" id="PTHR33989">
    <property type="match status" value="1"/>
</dbReference>
<name>A0A0R1ZM89_9LACO</name>
<feature type="transmembrane region" description="Helical" evidence="8">
    <location>
        <begin position="90"/>
        <end position="116"/>
    </location>
</feature>
<keyword evidence="11" id="KW-1185">Reference proteome</keyword>
<organism evidence="10 11">
    <name type="scientific">Lacticaseibacillus sharpeae JCM 1186 = DSM 20505</name>
    <dbReference type="NCBI Taxonomy" id="1291052"/>
    <lineage>
        <taxon>Bacteria</taxon>
        <taxon>Bacillati</taxon>
        <taxon>Bacillota</taxon>
        <taxon>Bacilli</taxon>
        <taxon>Lactobacillales</taxon>
        <taxon>Lactobacillaceae</taxon>
        <taxon>Lacticaseibacillus</taxon>
    </lineage>
</organism>
<evidence type="ECO:0000259" key="9">
    <source>
        <dbReference type="PROSITE" id="PS51105"/>
    </source>
</evidence>
<dbReference type="AlphaFoldDB" id="A0A0R1ZM89"/>
<keyword evidence="6 8" id="KW-1133">Transmembrane helix</keyword>
<dbReference type="GO" id="GO:0005886">
    <property type="term" value="C:plasma membrane"/>
    <property type="evidence" value="ECO:0007669"/>
    <property type="project" value="UniProtKB-SubCell"/>
</dbReference>
<evidence type="ECO:0000256" key="4">
    <source>
        <dbReference type="ARBA" id="ARBA00022597"/>
    </source>
</evidence>
<dbReference type="EMBL" id="AYYO01000009">
    <property type="protein sequence ID" value="KRM56135.1"/>
    <property type="molecule type" value="Genomic_DNA"/>
</dbReference>
<proteinExistence type="predicted"/>
<keyword evidence="5 8" id="KW-0812">Transmembrane</keyword>
<evidence type="ECO:0000313" key="11">
    <source>
        <dbReference type="Proteomes" id="UP000051679"/>
    </source>
</evidence>
<comment type="subcellular location">
    <subcellularLocation>
        <location evidence="1">Cell membrane</location>
        <topology evidence="1">Multi-pass membrane protein</topology>
    </subcellularLocation>
</comment>
<gene>
    <name evidence="10" type="ORF">FC18_GL000665</name>
</gene>
<feature type="transmembrane region" description="Helical" evidence="8">
    <location>
        <begin position="314"/>
        <end position="333"/>
    </location>
</feature>
<evidence type="ECO:0000256" key="6">
    <source>
        <dbReference type="ARBA" id="ARBA00022989"/>
    </source>
</evidence>
<dbReference type="GO" id="GO:0008982">
    <property type="term" value="F:protein-N(PI)-phosphohistidine-sugar phosphotransferase activity"/>
    <property type="evidence" value="ECO:0007669"/>
    <property type="project" value="InterPro"/>
</dbReference>
<keyword evidence="2" id="KW-0813">Transport</keyword>
<feature type="domain" description="PTS EIIC type-3" evidence="9">
    <location>
        <begin position="67"/>
        <end position="478"/>
    </location>
</feature>
<feature type="transmembrane region" description="Helical" evidence="8">
    <location>
        <begin position="161"/>
        <end position="182"/>
    </location>
</feature>
<feature type="transmembrane region" description="Helical" evidence="8">
    <location>
        <begin position="458"/>
        <end position="478"/>
    </location>
</feature>
<feature type="transmembrane region" description="Helical" evidence="8">
    <location>
        <begin position="202"/>
        <end position="224"/>
    </location>
</feature>
<dbReference type="NCBIfam" id="TIGR00410">
    <property type="entry name" value="lacE"/>
    <property type="match status" value="1"/>
</dbReference>
<evidence type="ECO:0000256" key="5">
    <source>
        <dbReference type="ARBA" id="ARBA00022692"/>
    </source>
</evidence>
<dbReference type="Pfam" id="PF02378">
    <property type="entry name" value="PTS_EIIC"/>
    <property type="match status" value="1"/>
</dbReference>
<evidence type="ECO:0000256" key="8">
    <source>
        <dbReference type="SAM" id="Phobius"/>
    </source>
</evidence>
<feature type="transmembrane region" description="Helical" evidence="8">
    <location>
        <begin position="245"/>
        <end position="266"/>
    </location>
</feature>
<keyword evidence="3" id="KW-1003">Cell membrane</keyword>
<dbReference type="STRING" id="1291052.FC18_GL000665"/>
<keyword evidence="7 8" id="KW-0472">Membrane</keyword>
<evidence type="ECO:0000256" key="7">
    <source>
        <dbReference type="ARBA" id="ARBA00023136"/>
    </source>
</evidence>
<comment type="caution">
    <text evidence="10">The sequence shown here is derived from an EMBL/GenBank/DDBJ whole genome shotgun (WGS) entry which is preliminary data.</text>
</comment>
<dbReference type="GO" id="GO:0009401">
    <property type="term" value="P:phosphoenolpyruvate-dependent sugar phosphotransferase system"/>
    <property type="evidence" value="ECO:0007669"/>
    <property type="project" value="InterPro"/>
</dbReference>
<keyword evidence="4" id="KW-0762">Sugar transport</keyword>
<feature type="transmembrane region" description="Helical" evidence="8">
    <location>
        <begin position="136"/>
        <end position="152"/>
    </location>
</feature>
<feature type="transmembrane region" description="Helical" evidence="8">
    <location>
        <begin position="403"/>
        <end position="426"/>
    </location>
</feature>
<feature type="transmembrane region" description="Helical" evidence="8">
    <location>
        <begin position="286"/>
        <end position="307"/>
    </location>
</feature>
<accession>A0A0R1ZM89</accession>
<dbReference type="InterPro" id="IPR003352">
    <property type="entry name" value="PTS_EIIC"/>
</dbReference>
<protein>
    <submittedName>
        <fullName evidence="10">PTS system, IIC component</fullName>
    </submittedName>
</protein>
<sequence length="495" mass="53393">MSTHFITVWSFCSFVVVKHEIQRLLFPTDIFQFLIPDIGGNSRGSSEGHAHLFEGDVNNMALEDTKFGQGFIKVAVKLGNQIHLRSLRDAFATIMPLYILAGLSTLLNNTVFTWIFKGDALVNVQYWGNMLGNATLNISSILIATMIGYFLAKNRGFDNPLAAAMVSLATLVAMMPNSVSLIPTGATKAVDIAGVLTYSNMGTGGMFAGVIMGLLATELFIRLSNVKALKVNLGDQVPPAVGDSFNVLIPVILVLSFFAIISTVLFDTTGMNVISLITTFIQEPLRGIGTGIVGTLIIYTLANLLWLFGIHFSVIYSTILEPLLIINIVQNTAAYNAGHAIPNIINLSLVQSFALLGGSGGTLCLLVATFLVSRNAASRNVAKLALLPGVFNINEPVIFGYPIVYNVSLIIPFIALPSIGIFVAWLTTTLGWMNPMVIQVPWTTPMFLNSFLATGGDWRAPVIQIIVFIAGVLLYMPFVKINDGVVAKQLAEAND</sequence>
<dbReference type="InterPro" id="IPR004501">
    <property type="entry name" value="PTS_EIIC_3"/>
</dbReference>
<reference evidence="10 11" key="1">
    <citation type="journal article" date="2015" name="Genome Announc.">
        <title>Expanding the biotechnology potential of lactobacilli through comparative genomics of 213 strains and associated genera.</title>
        <authorList>
            <person name="Sun Z."/>
            <person name="Harris H.M."/>
            <person name="McCann A."/>
            <person name="Guo C."/>
            <person name="Argimon S."/>
            <person name="Zhang W."/>
            <person name="Yang X."/>
            <person name="Jeffery I.B."/>
            <person name="Cooney J.C."/>
            <person name="Kagawa T.F."/>
            <person name="Liu W."/>
            <person name="Song Y."/>
            <person name="Salvetti E."/>
            <person name="Wrobel A."/>
            <person name="Rasinkangas P."/>
            <person name="Parkhill J."/>
            <person name="Rea M.C."/>
            <person name="O'Sullivan O."/>
            <person name="Ritari J."/>
            <person name="Douillard F.P."/>
            <person name="Paul Ross R."/>
            <person name="Yang R."/>
            <person name="Briner A.E."/>
            <person name="Felis G.E."/>
            <person name="de Vos W.M."/>
            <person name="Barrangou R."/>
            <person name="Klaenhammer T.R."/>
            <person name="Caufield P.W."/>
            <person name="Cui Y."/>
            <person name="Zhang H."/>
            <person name="O'Toole P.W."/>
        </authorList>
    </citation>
    <scope>NUCLEOTIDE SEQUENCE [LARGE SCALE GENOMIC DNA]</scope>
    <source>
        <strain evidence="10 11">DSM 20505</strain>
    </source>
</reference>
<evidence type="ECO:0000256" key="2">
    <source>
        <dbReference type="ARBA" id="ARBA00022448"/>
    </source>
</evidence>
<evidence type="ECO:0000313" key="10">
    <source>
        <dbReference type="EMBL" id="KRM56135.1"/>
    </source>
</evidence>
<dbReference type="PROSITE" id="PS51105">
    <property type="entry name" value="PTS_EIIC_TYPE_3"/>
    <property type="match status" value="1"/>
</dbReference>
<dbReference type="Proteomes" id="UP000051679">
    <property type="component" value="Unassembled WGS sequence"/>
</dbReference>
<dbReference type="PANTHER" id="PTHR33989:SF10">
    <property type="entry name" value="PERMEASE IIC COMPONENT"/>
    <property type="match status" value="1"/>
</dbReference>
<dbReference type="GO" id="GO:1901264">
    <property type="term" value="P:carbohydrate derivative transport"/>
    <property type="evidence" value="ECO:0007669"/>
    <property type="project" value="TreeGrafter"/>
</dbReference>
<feature type="transmembrane region" description="Helical" evidence="8">
    <location>
        <begin position="353"/>
        <end position="373"/>
    </location>
</feature>
<dbReference type="PATRIC" id="fig|1291052.5.peg.680"/>
<dbReference type="InterPro" id="IPR051088">
    <property type="entry name" value="PTS_Sugar-EIIC/EIIB"/>
</dbReference>
<evidence type="ECO:0000256" key="1">
    <source>
        <dbReference type="ARBA" id="ARBA00004651"/>
    </source>
</evidence>
<evidence type="ECO:0000256" key="3">
    <source>
        <dbReference type="ARBA" id="ARBA00022475"/>
    </source>
</evidence>